<dbReference type="GO" id="GO:0008170">
    <property type="term" value="F:N-methyltransferase activity"/>
    <property type="evidence" value="ECO:0007669"/>
    <property type="project" value="InterPro"/>
</dbReference>
<dbReference type="Gene3D" id="3.40.50.150">
    <property type="entry name" value="Vaccinia Virus protein VP39"/>
    <property type="match status" value="1"/>
</dbReference>
<keyword evidence="5" id="KW-0949">S-adenosyl-L-methionine</keyword>
<dbReference type="eggNOG" id="COG0286">
    <property type="taxonomic scope" value="Bacteria"/>
</dbReference>
<organism evidence="11 12">
    <name type="scientific">Helicobacter mustelae (strain ATCC 43772 / CCUG 25715 / CIP 103759 / LMG 18044 / NCTC 12198 / R85-136P)</name>
    <name type="common">Campylobacter mustelae</name>
    <dbReference type="NCBI Taxonomy" id="679897"/>
    <lineage>
        <taxon>Bacteria</taxon>
        <taxon>Pseudomonadati</taxon>
        <taxon>Campylobacterota</taxon>
        <taxon>Epsilonproteobacteria</taxon>
        <taxon>Campylobacterales</taxon>
        <taxon>Helicobacteraceae</taxon>
        <taxon>Helicobacter</taxon>
    </lineage>
</organism>
<dbReference type="EC" id="2.1.1.72" evidence="2"/>
<feature type="domain" description="DNA methylase adenine-specific" evidence="10">
    <location>
        <begin position="98"/>
        <end position="361"/>
    </location>
</feature>
<evidence type="ECO:0000256" key="1">
    <source>
        <dbReference type="ARBA" id="ARBA00006594"/>
    </source>
</evidence>
<dbReference type="SUPFAM" id="SSF116734">
    <property type="entry name" value="DNA methylase specificity domain"/>
    <property type="match status" value="1"/>
</dbReference>
<evidence type="ECO:0000313" key="12">
    <source>
        <dbReference type="Proteomes" id="UP000001522"/>
    </source>
</evidence>
<protein>
    <recommendedName>
        <fullName evidence="2">site-specific DNA-methyltransferase (adenine-specific)</fullName>
        <ecNumber evidence="2">2.1.1.72</ecNumber>
    </recommendedName>
</protein>
<dbReference type="GO" id="GO:0009307">
    <property type="term" value="P:DNA restriction-modification system"/>
    <property type="evidence" value="ECO:0007669"/>
    <property type="project" value="UniProtKB-KW"/>
</dbReference>
<dbReference type="Gene3D" id="3.90.220.20">
    <property type="entry name" value="DNA methylase specificity domains"/>
    <property type="match status" value="1"/>
</dbReference>
<dbReference type="EMBL" id="FN555004">
    <property type="protein sequence ID" value="CBG39707.1"/>
    <property type="molecule type" value="Genomic_DNA"/>
</dbReference>
<evidence type="ECO:0000256" key="9">
    <source>
        <dbReference type="SAM" id="Coils"/>
    </source>
</evidence>
<dbReference type="AlphaFoldDB" id="D3UGT6"/>
<dbReference type="InterPro" id="IPR051537">
    <property type="entry name" value="DNA_Adenine_Mtase"/>
</dbReference>
<keyword evidence="6" id="KW-0680">Restriction system</keyword>
<evidence type="ECO:0000256" key="3">
    <source>
        <dbReference type="ARBA" id="ARBA00022603"/>
    </source>
</evidence>
<dbReference type="GO" id="GO:0009007">
    <property type="term" value="F:site-specific DNA-methyltransferase (adenine-specific) activity"/>
    <property type="evidence" value="ECO:0007669"/>
    <property type="project" value="UniProtKB-EC"/>
</dbReference>
<dbReference type="InterPro" id="IPR029063">
    <property type="entry name" value="SAM-dependent_MTases_sf"/>
</dbReference>
<accession>D3UGT6</accession>
<dbReference type="GO" id="GO:0003677">
    <property type="term" value="F:DNA binding"/>
    <property type="evidence" value="ECO:0007669"/>
    <property type="project" value="UniProtKB-KW"/>
</dbReference>
<evidence type="ECO:0000256" key="7">
    <source>
        <dbReference type="ARBA" id="ARBA00023125"/>
    </source>
</evidence>
<feature type="coiled-coil region" evidence="9">
    <location>
        <begin position="533"/>
        <end position="560"/>
    </location>
</feature>
<dbReference type="STRING" id="679897.HMU04450"/>
<comment type="similarity">
    <text evidence="1">Belongs to the N(4)/N(6)-methyltransferase family.</text>
</comment>
<dbReference type="RefSeq" id="WP_013022798.1">
    <property type="nucleotide sequence ID" value="NC_013949.1"/>
</dbReference>
<dbReference type="InterPro" id="IPR044946">
    <property type="entry name" value="Restrct_endonuc_typeI_TRD_sf"/>
</dbReference>
<dbReference type="KEGG" id="hms:HMU04450"/>
<evidence type="ECO:0000256" key="8">
    <source>
        <dbReference type="ARBA" id="ARBA00047942"/>
    </source>
</evidence>
<evidence type="ECO:0000259" key="10">
    <source>
        <dbReference type="Pfam" id="PF02384"/>
    </source>
</evidence>
<evidence type="ECO:0000313" key="11">
    <source>
        <dbReference type="EMBL" id="CBG39707.1"/>
    </source>
</evidence>
<keyword evidence="12" id="KW-1185">Reference proteome</keyword>
<dbReference type="InterPro" id="IPR003356">
    <property type="entry name" value="DNA_methylase_A-5"/>
</dbReference>
<reference evidence="11 12" key="1">
    <citation type="journal article" date="2010" name="BMC Genomics">
        <title>Comparative genomics and proteomics of Helicobacter mustelae, an ulcerogenic and carcinogenic gastric pathogen.</title>
        <authorList>
            <person name="O'Toole P.W."/>
            <person name="Snelling W.J."/>
            <person name="Canchaya C."/>
            <person name="Forde B.M."/>
            <person name="Hardie K.R."/>
            <person name="Josenhans C."/>
            <person name="Graham R.L.J."/>
            <person name="McMullan G."/>
            <person name="Parkhill J."/>
            <person name="Belda E."/>
            <person name="Bentley S.D."/>
        </authorList>
    </citation>
    <scope>NUCLEOTIDE SEQUENCE [LARGE SCALE GENOMIC DNA]</scope>
    <source>
        <strain evidence="12">ATCC 43772 / LMG 18044 / NCTC 12198 / 12198</strain>
    </source>
</reference>
<evidence type="ECO:0000256" key="4">
    <source>
        <dbReference type="ARBA" id="ARBA00022679"/>
    </source>
</evidence>
<dbReference type="GO" id="GO:0032259">
    <property type="term" value="P:methylation"/>
    <property type="evidence" value="ECO:0007669"/>
    <property type="project" value="UniProtKB-KW"/>
</dbReference>
<dbReference type="Proteomes" id="UP000001522">
    <property type="component" value="Chromosome"/>
</dbReference>
<keyword evidence="3" id="KW-0489">Methyltransferase</keyword>
<dbReference type="HOGENOM" id="CLU_434621_0_0_7"/>
<keyword evidence="7" id="KW-0238">DNA-binding</keyword>
<sequence>MQEQGLKKLVDCFGYLKRYYTDIFDALHAMLELLLLQKKYQIFDGVPKESLIRQKIKDLALQDSLILQANFKLCRLEKYFADMVVDLEIVEEFFFIITQQKTSNKLYYYSTPLQVNRLLIGLLQIEEDDKIYNPCYGMGSIFLSLVQMQKNIELYGEELDPRLSQIAFLILQICEIPTHGLYVNDLLKSPRFVDGDQFQIFDKVLCNPPLYAHLGIDFLKKDQRFHPIGAIAKHYPELIFLIHSLSHLKKCGVFIVRNQVLQKNASEAKVRSRLCKQRMIRSIIELPKNIFPHQNNDFSIVVIMPNSEEILHINASDEFFYEREGKYNRLKNIEVILEIFFQQKEGKYSKITKTAMIENGDLRASHFISKKEPHQGNRLRDIGFEVMRGQRVYGGKSDEEICFFDVGIADFAPLGFCSVFENKKYRGDPKKIKKYQLKPYDILLSLRGATPKVTILGEIYQICVANVGVVILRHKNKQRALALYCYLFLFEGAQRLREIYEKSSDGVLDLQSLLDFTLPKDYESIAEKNLPKILDFAEQFQDLEQRIHALRQQKISTQEAE</sequence>
<comment type="catalytic activity">
    <reaction evidence="8">
        <text>a 2'-deoxyadenosine in DNA + S-adenosyl-L-methionine = an N(6)-methyl-2'-deoxyadenosine in DNA + S-adenosyl-L-homocysteine + H(+)</text>
        <dbReference type="Rhea" id="RHEA:15197"/>
        <dbReference type="Rhea" id="RHEA-COMP:12418"/>
        <dbReference type="Rhea" id="RHEA-COMP:12419"/>
        <dbReference type="ChEBI" id="CHEBI:15378"/>
        <dbReference type="ChEBI" id="CHEBI:57856"/>
        <dbReference type="ChEBI" id="CHEBI:59789"/>
        <dbReference type="ChEBI" id="CHEBI:90615"/>
        <dbReference type="ChEBI" id="CHEBI:90616"/>
        <dbReference type="EC" id="2.1.1.72"/>
    </reaction>
</comment>
<dbReference type="SUPFAM" id="SSF53335">
    <property type="entry name" value="S-adenosyl-L-methionine-dependent methyltransferases"/>
    <property type="match status" value="1"/>
</dbReference>
<evidence type="ECO:0000256" key="6">
    <source>
        <dbReference type="ARBA" id="ARBA00022747"/>
    </source>
</evidence>
<evidence type="ECO:0000256" key="2">
    <source>
        <dbReference type="ARBA" id="ARBA00011900"/>
    </source>
</evidence>
<dbReference type="PANTHER" id="PTHR42933:SF1">
    <property type="entry name" value="SITE-SPECIFIC DNA-METHYLTRANSFERASE (ADENINE-SPECIFIC)"/>
    <property type="match status" value="1"/>
</dbReference>
<dbReference type="PANTHER" id="PTHR42933">
    <property type="entry name" value="SLR6095 PROTEIN"/>
    <property type="match status" value="1"/>
</dbReference>
<evidence type="ECO:0000256" key="5">
    <source>
        <dbReference type="ARBA" id="ARBA00022691"/>
    </source>
</evidence>
<dbReference type="Pfam" id="PF02384">
    <property type="entry name" value="N6_Mtase"/>
    <property type="match status" value="1"/>
</dbReference>
<keyword evidence="4" id="KW-0808">Transferase</keyword>
<name>D3UGT6_HELM1</name>
<proteinExistence type="inferred from homology"/>
<keyword evidence="9" id="KW-0175">Coiled coil</keyword>
<gene>
    <name evidence="11" type="ordered locus">HMU04450</name>
</gene>